<dbReference type="AlphaFoldDB" id="A0A540KP10"/>
<evidence type="ECO:0000313" key="3">
    <source>
        <dbReference type="Proteomes" id="UP000315295"/>
    </source>
</evidence>
<protein>
    <submittedName>
        <fullName evidence="2">Uncharacterized protein</fullName>
    </submittedName>
</protein>
<gene>
    <name evidence="2" type="ORF">C1H46_038548</name>
</gene>
<comment type="caution">
    <text evidence="2">The sequence shown here is derived from an EMBL/GenBank/DDBJ whole genome shotgun (WGS) entry which is preliminary data.</text>
</comment>
<accession>A0A540KP10</accession>
<organism evidence="2 3">
    <name type="scientific">Malus baccata</name>
    <name type="common">Siberian crab apple</name>
    <name type="synonym">Pyrus baccata</name>
    <dbReference type="NCBI Taxonomy" id="106549"/>
    <lineage>
        <taxon>Eukaryota</taxon>
        <taxon>Viridiplantae</taxon>
        <taxon>Streptophyta</taxon>
        <taxon>Embryophyta</taxon>
        <taxon>Tracheophyta</taxon>
        <taxon>Spermatophyta</taxon>
        <taxon>Magnoliopsida</taxon>
        <taxon>eudicotyledons</taxon>
        <taxon>Gunneridae</taxon>
        <taxon>Pentapetalae</taxon>
        <taxon>rosids</taxon>
        <taxon>fabids</taxon>
        <taxon>Rosales</taxon>
        <taxon>Rosaceae</taxon>
        <taxon>Amygdaloideae</taxon>
        <taxon>Maleae</taxon>
        <taxon>Malus</taxon>
    </lineage>
</organism>
<feature type="region of interest" description="Disordered" evidence="1">
    <location>
        <begin position="22"/>
        <end position="46"/>
    </location>
</feature>
<name>A0A540KP10_MALBA</name>
<sequence length="135" mass="15115">MHTFNFGVLLHADIVCRTSNARRLPSSEPSGKDEGKRLRSARKRRIPSRSCRREAFEWVLLVFDAVDAIGKSRGEEVEEELDQWAEEMGESQAKAMKLNLHPLLEQVSGAMATSQDLPFRPSTSVIAKPGGRSKH</sequence>
<feature type="region of interest" description="Disordered" evidence="1">
    <location>
        <begin position="114"/>
        <end position="135"/>
    </location>
</feature>
<dbReference type="Proteomes" id="UP000315295">
    <property type="component" value="Unassembled WGS sequence"/>
</dbReference>
<proteinExistence type="predicted"/>
<evidence type="ECO:0000256" key="1">
    <source>
        <dbReference type="SAM" id="MobiDB-lite"/>
    </source>
</evidence>
<dbReference type="EMBL" id="VIEB01001064">
    <property type="protein sequence ID" value="TQD75917.1"/>
    <property type="molecule type" value="Genomic_DNA"/>
</dbReference>
<evidence type="ECO:0000313" key="2">
    <source>
        <dbReference type="EMBL" id="TQD75917.1"/>
    </source>
</evidence>
<feature type="compositionally biased region" description="Polar residues" evidence="1">
    <location>
        <begin position="114"/>
        <end position="125"/>
    </location>
</feature>
<keyword evidence="3" id="KW-1185">Reference proteome</keyword>
<reference evidence="2 3" key="1">
    <citation type="journal article" date="2019" name="G3 (Bethesda)">
        <title>Sequencing of a Wild Apple (Malus baccata) Genome Unravels the Differences Between Cultivated and Wild Apple Species Regarding Disease Resistance and Cold Tolerance.</title>
        <authorList>
            <person name="Chen X."/>
        </authorList>
    </citation>
    <scope>NUCLEOTIDE SEQUENCE [LARGE SCALE GENOMIC DNA]</scope>
    <source>
        <strain evidence="3">cv. Shandingzi</strain>
        <tissue evidence="2">Leaves</tissue>
    </source>
</reference>